<feature type="region of interest" description="Disordered" evidence="1">
    <location>
        <begin position="212"/>
        <end position="231"/>
    </location>
</feature>
<keyword evidence="3" id="KW-1185">Reference proteome</keyword>
<evidence type="ECO:0000313" key="2">
    <source>
        <dbReference type="EMBL" id="RAY14898.1"/>
    </source>
</evidence>
<proteinExistence type="predicted"/>
<gene>
    <name evidence="2" type="ORF">DPM19_14430</name>
</gene>
<dbReference type="Proteomes" id="UP000251891">
    <property type="component" value="Unassembled WGS sequence"/>
</dbReference>
<reference evidence="2 3" key="1">
    <citation type="submission" date="2018-06" db="EMBL/GenBank/DDBJ databases">
        <title>Actinomadura craniellae sp. nov. isolated from marine sponge Craniella sp.</title>
        <authorList>
            <person name="Li L."/>
            <person name="Xu Q.H."/>
            <person name="Lin H.W."/>
            <person name="Lu Y.H."/>
        </authorList>
    </citation>
    <scope>NUCLEOTIDE SEQUENCE [LARGE SCALE GENOMIC DNA]</scope>
    <source>
        <strain evidence="2 3">LHW63021</strain>
    </source>
</reference>
<dbReference type="RefSeq" id="WP_111867389.1">
    <property type="nucleotide sequence ID" value="NZ_QLYX01000005.1"/>
</dbReference>
<evidence type="ECO:0000313" key="3">
    <source>
        <dbReference type="Proteomes" id="UP000251891"/>
    </source>
</evidence>
<dbReference type="OrthoDB" id="9938147at2"/>
<dbReference type="EMBL" id="QLYX01000005">
    <property type="protein sequence ID" value="RAY14898.1"/>
    <property type="molecule type" value="Genomic_DNA"/>
</dbReference>
<protein>
    <submittedName>
        <fullName evidence="2">Uncharacterized protein</fullName>
    </submittedName>
</protein>
<dbReference type="AlphaFoldDB" id="A0A365H7A6"/>
<organism evidence="2 3">
    <name type="scientific">Actinomadura craniellae</name>
    <dbReference type="NCBI Taxonomy" id="2231787"/>
    <lineage>
        <taxon>Bacteria</taxon>
        <taxon>Bacillati</taxon>
        <taxon>Actinomycetota</taxon>
        <taxon>Actinomycetes</taxon>
        <taxon>Streptosporangiales</taxon>
        <taxon>Thermomonosporaceae</taxon>
        <taxon>Actinomadura</taxon>
    </lineage>
</organism>
<comment type="caution">
    <text evidence="2">The sequence shown here is derived from an EMBL/GenBank/DDBJ whole genome shotgun (WGS) entry which is preliminary data.</text>
</comment>
<accession>A0A365H7A6</accession>
<sequence length="231" mass="23716">MLETVRLFHPDTEPGDGMLRSAAGLALYGPVAPPPGLARRAGLEGDWRAAYVATGGAPALPGLAHRLGGRWLRDGRAQRGRDADHLTATVYLPARPGPTELAALLVRHGGPVHDRPEGIDTYAGVAHSPVATAGLEVYATARFTALVREARARPHALGPLRDRPALVGCELAGAAADGHGSAREIAAAALAVAENCAGVALDCDGYRITGPEDLLPGTASTAPAVRPPRGP</sequence>
<evidence type="ECO:0000256" key="1">
    <source>
        <dbReference type="SAM" id="MobiDB-lite"/>
    </source>
</evidence>
<name>A0A365H7A6_9ACTN</name>